<keyword evidence="3 5" id="KW-0732">Signal</keyword>
<dbReference type="InterPro" id="IPR001007">
    <property type="entry name" value="VWF_dom"/>
</dbReference>
<dbReference type="STRING" id="35570.A0A1I8PV98"/>
<feature type="compositionally biased region" description="Polar residues" evidence="4">
    <location>
        <begin position="1219"/>
        <end position="1232"/>
    </location>
</feature>
<feature type="domain" description="VWFC" evidence="6">
    <location>
        <begin position="147"/>
        <end position="206"/>
    </location>
</feature>
<name>A0A1I8PV98_STOCA</name>
<evidence type="ECO:0000313" key="7">
    <source>
        <dbReference type="EnsemblMetazoa" id="SCAU011427-PA"/>
    </source>
</evidence>
<feature type="region of interest" description="Disordered" evidence="4">
    <location>
        <begin position="432"/>
        <end position="452"/>
    </location>
</feature>
<feature type="region of interest" description="Disordered" evidence="4">
    <location>
        <begin position="555"/>
        <end position="600"/>
    </location>
</feature>
<protein>
    <recommendedName>
        <fullName evidence="6">VWFC domain-containing protein</fullName>
    </recommendedName>
</protein>
<feature type="compositionally biased region" description="Low complexity" evidence="4">
    <location>
        <begin position="1458"/>
        <end position="1470"/>
    </location>
</feature>
<dbReference type="OrthoDB" id="7482456at2759"/>
<evidence type="ECO:0000313" key="8">
    <source>
        <dbReference type="Proteomes" id="UP000095300"/>
    </source>
</evidence>
<dbReference type="VEuPathDB" id="VectorBase:SCAU011427"/>
<dbReference type="GO" id="GO:0005576">
    <property type="term" value="C:extracellular region"/>
    <property type="evidence" value="ECO:0007669"/>
    <property type="project" value="UniProtKB-SubCell"/>
</dbReference>
<feature type="chain" id="PRO_5009327377" description="VWFC domain-containing protein" evidence="5">
    <location>
        <begin position="28"/>
        <end position="1554"/>
    </location>
</feature>
<evidence type="ECO:0000256" key="3">
    <source>
        <dbReference type="ARBA" id="ARBA00022729"/>
    </source>
</evidence>
<evidence type="ECO:0000256" key="5">
    <source>
        <dbReference type="SAM" id="SignalP"/>
    </source>
</evidence>
<dbReference type="SMART" id="SM00214">
    <property type="entry name" value="VWC"/>
    <property type="match status" value="3"/>
</dbReference>
<evidence type="ECO:0000256" key="2">
    <source>
        <dbReference type="ARBA" id="ARBA00022525"/>
    </source>
</evidence>
<keyword evidence="2" id="KW-0964">Secreted</keyword>
<dbReference type="PANTHER" id="PTHR46698:SF3">
    <property type="entry name" value="TENECTIN ISOFORM 1-RELATED"/>
    <property type="match status" value="1"/>
</dbReference>
<feature type="region of interest" description="Disordered" evidence="4">
    <location>
        <begin position="1271"/>
        <end position="1306"/>
    </location>
</feature>
<feature type="compositionally biased region" description="Basic and acidic residues" evidence="4">
    <location>
        <begin position="1026"/>
        <end position="1041"/>
    </location>
</feature>
<feature type="signal peptide" evidence="5">
    <location>
        <begin position="1"/>
        <end position="27"/>
    </location>
</feature>
<comment type="subcellular location">
    <subcellularLocation>
        <location evidence="1">Secreted</location>
    </subcellularLocation>
</comment>
<keyword evidence="8" id="KW-1185">Reference proteome</keyword>
<gene>
    <name evidence="7" type="primary">106088897</name>
</gene>
<evidence type="ECO:0000259" key="6">
    <source>
        <dbReference type="SMART" id="SM00214"/>
    </source>
</evidence>
<accession>A0A1I8PV98</accession>
<dbReference type="EnsemblMetazoa" id="SCAU011427-RA">
    <property type="protein sequence ID" value="SCAU011427-PA"/>
    <property type="gene ID" value="SCAU011427"/>
</dbReference>
<evidence type="ECO:0000256" key="1">
    <source>
        <dbReference type="ARBA" id="ARBA00004613"/>
    </source>
</evidence>
<feature type="compositionally biased region" description="Polar residues" evidence="4">
    <location>
        <begin position="1276"/>
        <end position="1290"/>
    </location>
</feature>
<evidence type="ECO:0000256" key="4">
    <source>
        <dbReference type="SAM" id="MobiDB-lite"/>
    </source>
</evidence>
<dbReference type="Proteomes" id="UP000095300">
    <property type="component" value="Unassembled WGS sequence"/>
</dbReference>
<dbReference type="PANTHER" id="PTHR46698">
    <property type="entry name" value="CROSSVEINLESS 2"/>
    <property type="match status" value="1"/>
</dbReference>
<dbReference type="SUPFAM" id="SSF57603">
    <property type="entry name" value="FnI-like domain"/>
    <property type="match status" value="3"/>
</dbReference>
<feature type="region of interest" description="Disordered" evidence="4">
    <location>
        <begin position="1458"/>
        <end position="1481"/>
    </location>
</feature>
<organism evidence="7 8">
    <name type="scientific">Stomoxys calcitrans</name>
    <name type="common">Stable fly</name>
    <name type="synonym">Conops calcitrans</name>
    <dbReference type="NCBI Taxonomy" id="35570"/>
    <lineage>
        <taxon>Eukaryota</taxon>
        <taxon>Metazoa</taxon>
        <taxon>Ecdysozoa</taxon>
        <taxon>Arthropoda</taxon>
        <taxon>Hexapoda</taxon>
        <taxon>Insecta</taxon>
        <taxon>Pterygota</taxon>
        <taxon>Neoptera</taxon>
        <taxon>Endopterygota</taxon>
        <taxon>Diptera</taxon>
        <taxon>Brachycera</taxon>
        <taxon>Muscomorpha</taxon>
        <taxon>Muscoidea</taxon>
        <taxon>Muscidae</taxon>
        <taxon>Stomoxys</taxon>
    </lineage>
</organism>
<feature type="region of interest" description="Disordered" evidence="4">
    <location>
        <begin position="1214"/>
        <end position="1255"/>
    </location>
</feature>
<feature type="compositionally biased region" description="Polar residues" evidence="4">
    <location>
        <begin position="569"/>
        <end position="584"/>
    </location>
</feature>
<proteinExistence type="predicted"/>
<feature type="region of interest" description="Disordered" evidence="4">
    <location>
        <begin position="1026"/>
        <end position="1065"/>
    </location>
</feature>
<dbReference type="InterPro" id="IPR052424">
    <property type="entry name" value="Kielin_Chordin-BMP_Reg"/>
</dbReference>
<feature type="domain" description="VWFC" evidence="6">
    <location>
        <begin position="35"/>
        <end position="97"/>
    </location>
</feature>
<reference evidence="7" key="1">
    <citation type="submission" date="2020-05" db="UniProtKB">
        <authorList>
            <consortium name="EnsemblMetazoa"/>
        </authorList>
    </citation>
    <scope>IDENTIFICATION</scope>
    <source>
        <strain evidence="7">USDA</strain>
    </source>
</reference>
<feature type="domain" description="VWFC" evidence="6">
    <location>
        <begin position="241"/>
        <end position="302"/>
    </location>
</feature>
<feature type="region of interest" description="Disordered" evidence="4">
    <location>
        <begin position="1414"/>
        <end position="1438"/>
    </location>
</feature>
<dbReference type="KEGG" id="scac:106088897"/>
<sequence>MASLRLVNILTLAIAAVVIILPTQLEAYYTQNTGCHHNGTWYADKSLVPTTEKCLNCQCTKKTLVCRLKVCPEMPMPPPRGCVVVQKKNTCCPYLSCARLDAFYKIPATRRIIAYLDHYERESIDRVVNDNMLQRRSDDTEVDLYVCVKNGTVYKSGSAMSSSNLCSYCYCIGGTEKCVKPKCMLPLEGCKPIFVDSTCCPVRYDCSTKQTGKSSQEVRYRKTSNKHYMRMSQRLQRNRGCTVGQQFYAEGQKMKSDKDKPCDICFCIRGQRKCAPKKCAPALRNCIPVVPKGQCCPSSYDCGSQRDYRRSQNSRQFNLFSMLFGKDEDQDPSAASEIDVQYPPDRHPEVVEHSVKTKPTSPLELTTEKSIFDTLREGLEFIDNNNNQMLQDNLDLVGVQPLPTPIPLGLVEKPSATTELNFLDLLLGPSEKNAEENSSEESQDQAKTTSTTEAGLSWVDLLLAPDEAEAAVSSTVSDKIDLLDASTVKDMTDFDGTISIDRVDAHNYTDVEENLGVLKAEDQEKDLITTTEGEASSEPMIGEDTTQTLPTTLTETTEGVKSTEPIHSEISSSTKVPAKTNTTQNHKEEHNSVSSTETATHISSTMQSEVTYKTEVSPHNDQPVVVAQENVTTMKPNKEPDFLTALLDGITGILANDNPVRNTTAVGNQTIHKIPAAVGQLPTPKPMPFFKPLPIDKTHNRINSKIANLTVKPPMISTKGLVNTTFRPLPPHLSKNPIIPISESLYTSTNAPVVVTTSSTSPPISSTTSSSTSSAAAHLTPLLSTTIKPLVIKTNPTILEAEPLDSSAGHTLPPSLPNLKIIPFLPTDAVKADHSKPPSYEFYHHAAGPTSRIDYDQYEDANIYPSITEKYPLYPDLEDGSKAEYIYKFNVEGPDSLVSSTAGKFDGNLGSPAFVKYDFVAAGRQPPKVGDSYQVTQHIIDITTSGDVLNTTKVIEITTPDPFKDVIRTELPPDLTSLIEDKLKNLIAHSNTSLPQSSNDEVQISFDMNMDDKPIPTMAHFHKDAIDRKDTVIDKPNKNKEDVDEVLSSQSTPEDSDQKAGNNGEKVKELAATETHADEVSSVTIPPFKSLPQAVVQHMDMETTATTFISTATTTTTTETTAPLSTSTANLLAKQPTMESAAISAPNKRPSFLKSNRNKTIASGAAVTGTSSNKFKQPQLKLTKNKVAGTHVQPNATTTDTKISPSSSSLSFGAASLSKTKANATRRVTSPKPTRHYKPTFRPKTAASTTTTSHPALRLANTTTKTIYTNKGTPAQRINGTNIESNGASKNTKRTGNRPKTSNQNKKATMNIPVNATATAISTSTSTTTTAATTWQPTTMRTSTIMYRTSSSPSPSTLPTPRPVSSTAHPFLMSPFDKLPFMDASFEVKRNFTTPSFVTPSQKFVVATGYEDSSGSAYSLSPSSSAETPSSMLSSHSYTSTSGNHVKLLGTSNLHPSGLPASPLLAEPPAQRSQPQTAIVQGHTAEVSTLPPRQTTQQQSALNHLIDPNGILKLAGCNIYGRMYRVGRIILELSSPCQECRCTEIGVKCAPLDC</sequence>